<dbReference type="InterPro" id="IPR036115">
    <property type="entry name" value="GCM_dom_sf"/>
</dbReference>
<proteinExistence type="predicted"/>
<dbReference type="Pfam" id="PF03615">
    <property type="entry name" value="GCM"/>
    <property type="match status" value="1"/>
</dbReference>
<evidence type="ECO:0000313" key="7">
    <source>
        <dbReference type="RefSeq" id="XP_028149648.1"/>
    </source>
</evidence>
<accession>A0A6P7GW75</accession>
<dbReference type="GO" id="GO:0001228">
    <property type="term" value="F:DNA-binding transcription activator activity, RNA polymerase II-specific"/>
    <property type="evidence" value="ECO:0007669"/>
    <property type="project" value="InterPro"/>
</dbReference>
<dbReference type="PANTHER" id="PTHR12414">
    <property type="entry name" value="GLIAL CELLS MISSING RELATED/GLIDE"/>
    <property type="match status" value="1"/>
</dbReference>
<dbReference type="RefSeq" id="XP_028149648.1">
    <property type="nucleotide sequence ID" value="XM_028293847.1"/>
</dbReference>
<dbReference type="PANTHER" id="PTHR12414:SF8">
    <property type="entry name" value="TRANSCRIPTION FACTOR GLIAL CELLS MISSING-RELATED"/>
    <property type="match status" value="1"/>
</dbReference>
<feature type="domain" description="GCM" evidence="6">
    <location>
        <begin position="10"/>
        <end position="166"/>
    </location>
</feature>
<dbReference type="InterPro" id="IPR043020">
    <property type="entry name" value="GCM_large"/>
</dbReference>
<dbReference type="GO" id="GO:0000978">
    <property type="term" value="F:RNA polymerase II cis-regulatory region sequence-specific DNA binding"/>
    <property type="evidence" value="ECO:0007669"/>
    <property type="project" value="TreeGrafter"/>
</dbReference>
<dbReference type="InterPro" id="IPR043021">
    <property type="entry name" value="GCM_small"/>
</dbReference>
<evidence type="ECO:0000256" key="4">
    <source>
        <dbReference type="ARBA" id="ARBA00023163"/>
    </source>
</evidence>
<keyword evidence="5" id="KW-0539">Nucleus</keyword>
<evidence type="ECO:0000256" key="5">
    <source>
        <dbReference type="ARBA" id="ARBA00023242"/>
    </source>
</evidence>
<dbReference type="Gene3D" id="3.30.70.3530">
    <property type="entry name" value="GCM motif"/>
    <property type="match status" value="1"/>
</dbReference>
<keyword evidence="1" id="KW-0217">Developmental protein</keyword>
<evidence type="ECO:0000256" key="1">
    <source>
        <dbReference type="ARBA" id="ARBA00022473"/>
    </source>
</evidence>
<name>A0A6P7GW75_DIAVI</name>
<keyword evidence="3" id="KW-0238">DNA-binding</keyword>
<dbReference type="InterPro" id="IPR039791">
    <property type="entry name" value="GCM"/>
</dbReference>
<evidence type="ECO:0000259" key="6">
    <source>
        <dbReference type="PROSITE" id="PS50807"/>
    </source>
</evidence>
<dbReference type="SUPFAM" id="SSF90073">
    <property type="entry name" value="GCM domain"/>
    <property type="match status" value="1"/>
</dbReference>
<reference evidence="7" key="1">
    <citation type="submission" date="2025-08" db="UniProtKB">
        <authorList>
            <consortium name="RefSeq"/>
        </authorList>
    </citation>
    <scope>IDENTIFICATION</scope>
    <source>
        <tissue evidence="7">Whole insect</tissue>
    </source>
</reference>
<keyword evidence="2" id="KW-0805">Transcription regulation</keyword>
<evidence type="ECO:0000256" key="3">
    <source>
        <dbReference type="ARBA" id="ARBA00023125"/>
    </source>
</evidence>
<sequence length="188" mass="21338">MTCRAYSNSNDWDINDSSIPRIEEFDHFSEWADGHCRLVYRADSEEAKRHSSGWAMRNTNNHNVHILKKSCLGVLICSLRCTLSNGEKVHLRPAICDKARKKQQGKPCPNRQCTGRLEIQPCRGHCGYPVTHFWRHTEHAIFFQAKGVHDHPRPEAKSTSEARRTLGSGRRVRGLAVLLAKEAALGNK</sequence>
<dbReference type="GO" id="GO:0005634">
    <property type="term" value="C:nucleus"/>
    <property type="evidence" value="ECO:0007669"/>
    <property type="project" value="TreeGrafter"/>
</dbReference>
<dbReference type="InterPro" id="IPR003902">
    <property type="entry name" value="Tscrpt_reg_GCM"/>
</dbReference>
<evidence type="ECO:0000256" key="2">
    <source>
        <dbReference type="ARBA" id="ARBA00023015"/>
    </source>
</evidence>
<organism evidence="7">
    <name type="scientific">Diabrotica virgifera virgifera</name>
    <name type="common">western corn rootworm</name>
    <dbReference type="NCBI Taxonomy" id="50390"/>
    <lineage>
        <taxon>Eukaryota</taxon>
        <taxon>Metazoa</taxon>
        <taxon>Ecdysozoa</taxon>
        <taxon>Arthropoda</taxon>
        <taxon>Hexapoda</taxon>
        <taxon>Insecta</taxon>
        <taxon>Pterygota</taxon>
        <taxon>Neoptera</taxon>
        <taxon>Endopterygota</taxon>
        <taxon>Coleoptera</taxon>
        <taxon>Polyphaga</taxon>
        <taxon>Cucujiformia</taxon>
        <taxon>Chrysomeloidea</taxon>
        <taxon>Chrysomelidae</taxon>
        <taxon>Galerucinae</taxon>
        <taxon>Diabroticina</taxon>
        <taxon>Diabroticites</taxon>
        <taxon>Diabrotica</taxon>
    </lineage>
</organism>
<feature type="non-terminal residue" evidence="7">
    <location>
        <position position="188"/>
    </location>
</feature>
<gene>
    <name evidence="7" type="primary">LOC114343032</name>
</gene>
<protein>
    <submittedName>
        <fullName evidence="7">Transcription factor glial cells missing-like</fullName>
    </submittedName>
</protein>
<dbReference type="InParanoid" id="A0A6P7GW75"/>
<keyword evidence="4" id="KW-0804">Transcription</keyword>
<dbReference type="PROSITE" id="PS50807">
    <property type="entry name" value="GCM"/>
    <property type="match status" value="1"/>
</dbReference>
<dbReference type="AlphaFoldDB" id="A0A6P7GW75"/>
<dbReference type="Gene3D" id="2.20.25.670">
    <property type="entry name" value="GCM domain, large subdomain"/>
    <property type="match status" value="1"/>
</dbReference>
<dbReference type="GO" id="GO:0042063">
    <property type="term" value="P:gliogenesis"/>
    <property type="evidence" value="ECO:0007669"/>
    <property type="project" value="TreeGrafter"/>
</dbReference>